<organism evidence="1 2">
    <name type="scientific">Bacillus phage G</name>
    <dbReference type="NCBI Taxonomy" id="2884420"/>
    <lineage>
        <taxon>Viruses</taxon>
        <taxon>Duplodnaviria</taxon>
        <taxon>Heunggongvirae</taxon>
        <taxon>Uroviricota</taxon>
        <taxon>Caudoviricetes</taxon>
        <taxon>Donellivirus</taxon>
        <taxon>Donellivirus gee</taxon>
    </lineage>
</organism>
<name>G3MAD9_9CAUD</name>
<dbReference type="RefSeq" id="YP_009015701.1">
    <property type="nucleotide sequence ID" value="NC_023719.1"/>
</dbReference>
<dbReference type="GeneID" id="18563613"/>
<accession>G3MAD9</accession>
<dbReference type="Proteomes" id="UP000009273">
    <property type="component" value="Segment"/>
</dbReference>
<dbReference type="KEGG" id="vg:18563613"/>
<gene>
    <name evidence="1" type="primary">398</name>
    <name evidence="1" type="ORF">G_398</name>
</gene>
<proteinExistence type="predicted"/>
<evidence type="ECO:0000313" key="2">
    <source>
        <dbReference type="Proteomes" id="UP000009273"/>
    </source>
</evidence>
<keyword evidence="2" id="KW-1185">Reference proteome</keyword>
<reference evidence="1 2" key="1">
    <citation type="submission" date="2011-09" db="EMBL/GenBank/DDBJ databases">
        <authorList>
            <person name="Pope W.H."/>
            <person name="Pedulla M.L."/>
            <person name="Ford M.E."/>
            <person name="Peebles C.L."/>
            <person name="Hatfull G.H."/>
            <person name="Hendrix R.W."/>
        </authorList>
    </citation>
    <scope>NUCLEOTIDE SEQUENCE [LARGE SCALE GENOMIC DNA]</scope>
    <source>
        <strain evidence="1">G</strain>
    </source>
</reference>
<protein>
    <submittedName>
        <fullName evidence="1">Gp398</fullName>
    </submittedName>
</protein>
<dbReference type="EMBL" id="JN638751">
    <property type="protein sequence ID" value="AEO93657.1"/>
    <property type="molecule type" value="Genomic_DNA"/>
</dbReference>
<evidence type="ECO:0000313" key="1">
    <source>
        <dbReference type="EMBL" id="AEO93657.1"/>
    </source>
</evidence>
<sequence>MRVKIGDKIYDSEKEPIMLILEPYDKECISSMHQDATKYCTFPDGYTEEQVLKFMEEDK</sequence>